<sequence length="50" mass="5660">MPLLSGLKKLHKKQRFEVSRKIPKNNGVTFGKDIKDIAILSVFSVLGMYI</sequence>
<reference evidence="1" key="1">
    <citation type="submission" date="2020-11" db="EMBL/GenBank/DDBJ databases">
        <title>Genome of Flavobacterium soyangense.</title>
        <authorList>
            <person name="Liu Q."/>
            <person name="Xin Y.-H."/>
        </authorList>
    </citation>
    <scope>NUCLEOTIDE SEQUENCE</scope>
    <source>
        <strain evidence="1">CGMCC 1.13493</strain>
    </source>
</reference>
<dbReference type="RefSeq" id="WP_194313164.1">
    <property type="nucleotide sequence ID" value="NZ_JADHEC010000053.1"/>
</dbReference>
<organism evidence="1 2">
    <name type="scientific">Flavobacterium soyangense</name>
    <dbReference type="NCBI Taxonomy" id="2023265"/>
    <lineage>
        <taxon>Bacteria</taxon>
        <taxon>Pseudomonadati</taxon>
        <taxon>Bacteroidota</taxon>
        <taxon>Flavobacteriia</taxon>
        <taxon>Flavobacteriales</taxon>
        <taxon>Flavobacteriaceae</taxon>
        <taxon>Flavobacterium</taxon>
    </lineage>
</organism>
<proteinExistence type="predicted"/>
<keyword evidence="2" id="KW-1185">Reference proteome</keyword>
<dbReference type="Proteomes" id="UP000646211">
    <property type="component" value="Unassembled WGS sequence"/>
</dbReference>
<protein>
    <submittedName>
        <fullName evidence="1">Uncharacterized protein</fullName>
    </submittedName>
</protein>
<name>A0A930UFQ9_9FLAO</name>
<gene>
    <name evidence="1" type="ORF">IR213_15265</name>
</gene>
<accession>A0A930UFQ9</accession>
<comment type="caution">
    <text evidence="1">The sequence shown here is derived from an EMBL/GenBank/DDBJ whole genome shotgun (WGS) entry which is preliminary data.</text>
</comment>
<dbReference type="EMBL" id="JADHEC010000053">
    <property type="protein sequence ID" value="MBF2709934.1"/>
    <property type="molecule type" value="Genomic_DNA"/>
</dbReference>
<dbReference type="AlphaFoldDB" id="A0A930UFQ9"/>
<evidence type="ECO:0000313" key="1">
    <source>
        <dbReference type="EMBL" id="MBF2709934.1"/>
    </source>
</evidence>
<evidence type="ECO:0000313" key="2">
    <source>
        <dbReference type="Proteomes" id="UP000646211"/>
    </source>
</evidence>